<proteinExistence type="predicted"/>
<feature type="transmembrane region" description="Helical" evidence="1">
    <location>
        <begin position="38"/>
        <end position="58"/>
    </location>
</feature>
<protein>
    <submittedName>
        <fullName evidence="2">Uncharacterized protein</fullName>
    </submittedName>
</protein>
<evidence type="ECO:0000313" key="3">
    <source>
        <dbReference type="Proteomes" id="UP000198614"/>
    </source>
</evidence>
<keyword evidence="1" id="KW-1133">Transmembrane helix</keyword>
<dbReference type="AlphaFoldDB" id="A0A1G7UK42"/>
<dbReference type="EMBL" id="FNAX01000020">
    <property type="protein sequence ID" value="SDG47100.1"/>
    <property type="molecule type" value="Genomic_DNA"/>
</dbReference>
<dbReference type="OrthoDB" id="4316014at2"/>
<evidence type="ECO:0000256" key="1">
    <source>
        <dbReference type="SAM" id="Phobius"/>
    </source>
</evidence>
<keyword evidence="1" id="KW-0812">Transmembrane</keyword>
<sequence>MPPSRVRKNLAIGLVITVVMTTLSTVLAEDGGRAEEFWESLAVGLSVTAAVTGVTWWLRRGRTAR</sequence>
<evidence type="ECO:0000313" key="2">
    <source>
        <dbReference type="EMBL" id="SDG47100.1"/>
    </source>
</evidence>
<organism evidence="2 3">
    <name type="scientific">Streptomyces griseoaurantiacus</name>
    <dbReference type="NCBI Taxonomy" id="68213"/>
    <lineage>
        <taxon>Bacteria</taxon>
        <taxon>Bacillati</taxon>
        <taxon>Actinomycetota</taxon>
        <taxon>Actinomycetes</taxon>
        <taxon>Kitasatosporales</taxon>
        <taxon>Streptomycetaceae</taxon>
        <taxon>Streptomyces</taxon>
        <taxon>Streptomyces aurantiacus group</taxon>
    </lineage>
</organism>
<accession>A0A1G7UK42</accession>
<name>A0A1G7UK42_9ACTN</name>
<gene>
    <name evidence="2" type="ORF">SAMN05216260_120110</name>
</gene>
<reference evidence="2 3" key="1">
    <citation type="submission" date="2016-10" db="EMBL/GenBank/DDBJ databases">
        <authorList>
            <person name="de Groot N.N."/>
        </authorList>
    </citation>
    <scope>NUCLEOTIDE SEQUENCE [LARGE SCALE GENOMIC DNA]</scope>
    <source>
        <strain evidence="2 3">CGMCC 4.1859</strain>
    </source>
</reference>
<keyword evidence="1" id="KW-0472">Membrane</keyword>
<dbReference type="Proteomes" id="UP000198614">
    <property type="component" value="Unassembled WGS sequence"/>
</dbReference>